<dbReference type="Gene3D" id="1.10.760.10">
    <property type="entry name" value="Cytochrome c-like domain"/>
    <property type="match status" value="1"/>
</dbReference>
<dbReference type="GO" id="GO:0020037">
    <property type="term" value="F:heme binding"/>
    <property type="evidence" value="ECO:0007669"/>
    <property type="project" value="InterPro"/>
</dbReference>
<dbReference type="Proteomes" id="UP000321820">
    <property type="component" value="Chromosome"/>
</dbReference>
<evidence type="ECO:0000313" key="2">
    <source>
        <dbReference type="EMBL" id="QEE28669.1"/>
    </source>
</evidence>
<feature type="transmembrane region" description="Helical" evidence="1">
    <location>
        <begin position="18"/>
        <end position="38"/>
    </location>
</feature>
<keyword evidence="1" id="KW-1133">Transmembrane helix</keyword>
<dbReference type="InterPro" id="IPR036909">
    <property type="entry name" value="Cyt_c-like_dom_sf"/>
</dbReference>
<name>A0A5B9EA68_9BACT</name>
<proteinExistence type="predicted"/>
<dbReference type="SUPFAM" id="SSF46626">
    <property type="entry name" value="Cytochrome c"/>
    <property type="match status" value="1"/>
</dbReference>
<dbReference type="OrthoDB" id="115232at2"/>
<dbReference type="Gene3D" id="1.10.150.280">
    <property type="entry name" value="AF1531-like domain"/>
    <property type="match status" value="1"/>
</dbReference>
<dbReference type="AlphaFoldDB" id="A0A5B9EA68"/>
<sequence length="200" mass="21238">MSALHTKWNQLTSKLNPVYLKFTGAGIGVALCLVAISVTAEPKPADPPAAVMAAYQQDEHPEFPAGPGRDVTLRVCSRCHSPNNIVSRPQNREGWEATIAKMVDMGATASDEDFAAILDYVSKNFPAPGTGGGAAATAHVNANKATAADLAKALSLTDKEAAAIVDYRTKNGDFKTIDDLKKVPDVDGKKIDDKKDIIDF</sequence>
<reference evidence="2 3" key="1">
    <citation type="submission" date="2019-08" db="EMBL/GenBank/DDBJ databases">
        <title>Complete genome sequence of Terriglobus albidus strain ORNL.</title>
        <authorList>
            <person name="Podar M."/>
        </authorList>
    </citation>
    <scope>NUCLEOTIDE SEQUENCE [LARGE SCALE GENOMIC DNA]</scope>
    <source>
        <strain evidence="2 3">ORNL</strain>
    </source>
</reference>
<protein>
    <recommendedName>
        <fullName evidence="4">Helix-hairpin-helix domain-containing protein</fullName>
    </recommendedName>
</protein>
<keyword evidence="1" id="KW-0472">Membrane</keyword>
<evidence type="ECO:0008006" key="4">
    <source>
        <dbReference type="Google" id="ProtNLM"/>
    </source>
</evidence>
<accession>A0A5B9EA68</accession>
<dbReference type="KEGG" id="talb:FTW19_12055"/>
<dbReference type="Pfam" id="PF12836">
    <property type="entry name" value="HHH_3"/>
    <property type="match status" value="1"/>
</dbReference>
<evidence type="ECO:0000256" key="1">
    <source>
        <dbReference type="SAM" id="Phobius"/>
    </source>
</evidence>
<dbReference type="EMBL" id="CP042806">
    <property type="protein sequence ID" value="QEE28669.1"/>
    <property type="molecule type" value="Genomic_DNA"/>
</dbReference>
<dbReference type="SUPFAM" id="SSF47781">
    <property type="entry name" value="RuvA domain 2-like"/>
    <property type="match status" value="1"/>
</dbReference>
<dbReference type="RefSeq" id="WP_147647859.1">
    <property type="nucleotide sequence ID" value="NZ_CP042806.1"/>
</dbReference>
<dbReference type="GO" id="GO:0009055">
    <property type="term" value="F:electron transfer activity"/>
    <property type="evidence" value="ECO:0007669"/>
    <property type="project" value="InterPro"/>
</dbReference>
<organism evidence="2 3">
    <name type="scientific">Terriglobus albidus</name>
    <dbReference type="NCBI Taxonomy" id="1592106"/>
    <lineage>
        <taxon>Bacteria</taxon>
        <taxon>Pseudomonadati</taxon>
        <taxon>Acidobacteriota</taxon>
        <taxon>Terriglobia</taxon>
        <taxon>Terriglobales</taxon>
        <taxon>Acidobacteriaceae</taxon>
        <taxon>Terriglobus</taxon>
    </lineage>
</organism>
<keyword evidence="1" id="KW-0812">Transmembrane</keyword>
<keyword evidence="3" id="KW-1185">Reference proteome</keyword>
<evidence type="ECO:0000313" key="3">
    <source>
        <dbReference type="Proteomes" id="UP000321820"/>
    </source>
</evidence>
<gene>
    <name evidence="2" type="ORF">FTW19_12055</name>
</gene>
<dbReference type="InterPro" id="IPR010994">
    <property type="entry name" value="RuvA_2-like"/>
</dbReference>